<evidence type="ECO:0000313" key="10">
    <source>
        <dbReference type="EMBL" id="MCU4726655.1"/>
    </source>
</evidence>
<reference evidence="10" key="1">
    <citation type="submission" date="2023-02" db="EMBL/GenBank/DDBJ databases">
        <title>Enrichment on poylsaccharides allowed isolation of novel metabolic and taxonomic groups of Haloarchaea.</title>
        <authorList>
            <person name="Sorokin D.Y."/>
            <person name="Elcheninov A.G."/>
            <person name="Khizhniak T.V."/>
            <person name="Kolganova T.V."/>
            <person name="Kublanov I.V."/>
        </authorList>
    </citation>
    <scope>NUCLEOTIDE SEQUENCE</scope>
    <source>
        <strain evidence="9 11">HArc-curdl5-1</strain>
        <strain evidence="10">HArc-curdl7</strain>
    </source>
</reference>
<sequence length="499" mass="50146">MTASPLAVGPLGVLLVGVLLTYVVAAAPDQETVAGWVASLVCVVAFATTAVLATGSLPRTASVLGSEGAVVVTHLGVLVAGIATFVGALVCVASVRFLDAGQETYYPLVVALVAGVVGIGFAADMFTLYLSFELLAVASYALVPFRLGRERAVAAGTRYLIMNVVGSVLAIVGISLVYAQSGGVLAFDALGPALVAAEGQLVDPLAVAVLLLVVGFGVKAAIVPLHAWLPDAYTEAPAAVSALLAGVATPAALVAIVKCLAVFPGSIPSGLLLVGFGVVTMTVGNLLALRQRELKRLLAYSSIPHIGYIVVGLGVGLYGGGVLAFDGAFFHILANALMKGGAFLAVGAILYRLRRADPDNPGTMDSLAGVGYRMPIAAGALVVGVLALAGVPPLAGFWGKLFIVVASAEVAGTAGIVLALVVVANSFLSLGYYLPLLRSLFASGDESLATLGPSPRAIAVPLVAVTTLTIVVGLVPMSGFEIVHPAAEAMADALTGVGS</sequence>
<keyword evidence="5" id="KW-0560">Oxidoreductase</keyword>
<dbReference type="InterPro" id="IPR003918">
    <property type="entry name" value="NADH_UbQ_OxRdtase"/>
</dbReference>
<dbReference type="PRINTS" id="PR01437">
    <property type="entry name" value="NUOXDRDTASE4"/>
</dbReference>
<dbReference type="Proteomes" id="UP001209746">
    <property type="component" value="Unassembled WGS sequence"/>
</dbReference>
<feature type="transmembrane region" description="Helical" evidence="7">
    <location>
        <begin position="159"/>
        <end position="179"/>
    </location>
</feature>
<evidence type="ECO:0000256" key="7">
    <source>
        <dbReference type="SAM" id="Phobius"/>
    </source>
</evidence>
<evidence type="ECO:0000256" key="5">
    <source>
        <dbReference type="ARBA" id="ARBA00023002"/>
    </source>
</evidence>
<dbReference type="GO" id="GO:0005886">
    <property type="term" value="C:plasma membrane"/>
    <property type="evidence" value="ECO:0007669"/>
    <property type="project" value="UniProtKB-SubCell"/>
</dbReference>
<feature type="transmembrane region" description="Helical" evidence="7">
    <location>
        <begin position="6"/>
        <end position="26"/>
    </location>
</feature>
<evidence type="ECO:0000256" key="6">
    <source>
        <dbReference type="ARBA" id="ARBA00023136"/>
    </source>
</evidence>
<feature type="transmembrane region" description="Helical" evidence="7">
    <location>
        <begin position="75"/>
        <end position="98"/>
    </location>
</feature>
<feature type="transmembrane region" description="Helical" evidence="7">
    <location>
        <begin position="330"/>
        <end position="353"/>
    </location>
</feature>
<dbReference type="PANTHER" id="PTHR42682">
    <property type="entry name" value="HYDROGENASE-4 COMPONENT F"/>
    <property type="match status" value="1"/>
</dbReference>
<evidence type="ECO:0000259" key="8">
    <source>
        <dbReference type="Pfam" id="PF00361"/>
    </source>
</evidence>
<dbReference type="EMBL" id="JAOPKD010000004">
    <property type="protein sequence ID" value="MCU4726655.1"/>
    <property type="molecule type" value="Genomic_DNA"/>
</dbReference>
<keyword evidence="2" id="KW-1003">Cell membrane</keyword>
<feature type="transmembrane region" description="Helical" evidence="7">
    <location>
        <begin position="457"/>
        <end position="475"/>
    </location>
</feature>
<evidence type="ECO:0000313" key="11">
    <source>
        <dbReference type="Proteomes" id="UP001208186"/>
    </source>
</evidence>
<comment type="subcellular location">
    <subcellularLocation>
        <location evidence="1">Cell membrane</location>
        <topology evidence="1">Multi-pass membrane protein</topology>
    </subcellularLocation>
</comment>
<proteinExistence type="predicted"/>
<name>A0AAE3IA07_9EURY</name>
<dbReference type="Pfam" id="PF00361">
    <property type="entry name" value="Proton_antipo_M"/>
    <property type="match status" value="1"/>
</dbReference>
<keyword evidence="6 7" id="KW-0472">Membrane</keyword>
<feature type="transmembrane region" description="Helical" evidence="7">
    <location>
        <begin position="297"/>
        <end position="318"/>
    </location>
</feature>
<evidence type="ECO:0000313" key="12">
    <source>
        <dbReference type="Proteomes" id="UP001209746"/>
    </source>
</evidence>
<dbReference type="EMBL" id="JAOPKC010000003">
    <property type="protein sequence ID" value="MCU4717491.1"/>
    <property type="molecule type" value="Genomic_DNA"/>
</dbReference>
<evidence type="ECO:0000256" key="2">
    <source>
        <dbReference type="ARBA" id="ARBA00022475"/>
    </source>
</evidence>
<feature type="transmembrane region" description="Helical" evidence="7">
    <location>
        <begin position="374"/>
        <end position="398"/>
    </location>
</feature>
<dbReference type="AlphaFoldDB" id="A0AAE3IA07"/>
<evidence type="ECO:0000313" key="9">
    <source>
        <dbReference type="EMBL" id="MCU4717491.1"/>
    </source>
</evidence>
<protein>
    <submittedName>
        <fullName evidence="10">Proton-conducting transporter membrane subunit</fullName>
    </submittedName>
</protein>
<dbReference type="GO" id="GO:0042773">
    <property type="term" value="P:ATP synthesis coupled electron transport"/>
    <property type="evidence" value="ECO:0007669"/>
    <property type="project" value="InterPro"/>
</dbReference>
<dbReference type="RefSeq" id="WP_315908254.1">
    <property type="nucleotide sequence ID" value="NZ_JAOPKC010000003.1"/>
</dbReference>
<evidence type="ECO:0000256" key="3">
    <source>
        <dbReference type="ARBA" id="ARBA00022692"/>
    </source>
</evidence>
<feature type="transmembrane region" description="Helical" evidence="7">
    <location>
        <begin position="241"/>
        <end position="263"/>
    </location>
</feature>
<feature type="transmembrane region" description="Helical" evidence="7">
    <location>
        <begin position="129"/>
        <end position="147"/>
    </location>
</feature>
<dbReference type="PANTHER" id="PTHR42682:SF4">
    <property type="entry name" value="NADH-UBIQUINONE_PLASTOQUINONE"/>
    <property type="match status" value="1"/>
</dbReference>
<dbReference type="InterPro" id="IPR001750">
    <property type="entry name" value="ND/Mrp_TM"/>
</dbReference>
<keyword evidence="3 7" id="KW-0812">Transmembrane</keyword>
<dbReference type="Proteomes" id="UP001208186">
    <property type="component" value="Unassembled WGS sequence"/>
</dbReference>
<feature type="transmembrane region" description="Helical" evidence="7">
    <location>
        <begin position="205"/>
        <end position="229"/>
    </location>
</feature>
<accession>A0AAE3IA07</accession>
<feature type="transmembrane region" description="Helical" evidence="7">
    <location>
        <begin position="105"/>
        <end position="123"/>
    </location>
</feature>
<feature type="domain" description="NADH:quinone oxidoreductase/Mrp antiporter transmembrane" evidence="8">
    <location>
        <begin position="122"/>
        <end position="420"/>
    </location>
</feature>
<gene>
    <name evidence="10" type="ORF">OB914_06700</name>
    <name evidence="9" type="ORF">OB916_05365</name>
</gene>
<evidence type="ECO:0000256" key="1">
    <source>
        <dbReference type="ARBA" id="ARBA00004651"/>
    </source>
</evidence>
<dbReference type="GO" id="GO:0016491">
    <property type="term" value="F:oxidoreductase activity"/>
    <property type="evidence" value="ECO:0007669"/>
    <property type="project" value="UniProtKB-KW"/>
</dbReference>
<evidence type="ECO:0000256" key="4">
    <source>
        <dbReference type="ARBA" id="ARBA00022989"/>
    </source>
</evidence>
<feature type="transmembrane region" description="Helical" evidence="7">
    <location>
        <begin position="269"/>
        <end position="288"/>
    </location>
</feature>
<feature type="transmembrane region" description="Helical" evidence="7">
    <location>
        <begin position="410"/>
        <end position="436"/>
    </location>
</feature>
<comment type="caution">
    <text evidence="10">The sequence shown here is derived from an EMBL/GenBank/DDBJ whole genome shotgun (WGS) entry which is preliminary data.</text>
</comment>
<organism evidence="10 12">
    <name type="scientific">Halapricum hydrolyticum</name>
    <dbReference type="NCBI Taxonomy" id="2979991"/>
    <lineage>
        <taxon>Archaea</taxon>
        <taxon>Methanobacteriati</taxon>
        <taxon>Methanobacteriota</taxon>
        <taxon>Stenosarchaea group</taxon>
        <taxon>Halobacteria</taxon>
        <taxon>Halobacteriales</taxon>
        <taxon>Haloarculaceae</taxon>
        <taxon>Halapricum</taxon>
    </lineage>
</organism>
<keyword evidence="4 7" id="KW-1133">Transmembrane helix</keyword>
<dbReference type="GO" id="GO:0008137">
    <property type="term" value="F:NADH dehydrogenase (ubiquinone) activity"/>
    <property type="evidence" value="ECO:0007669"/>
    <property type="project" value="InterPro"/>
</dbReference>
<dbReference type="InterPro" id="IPR052175">
    <property type="entry name" value="ComplexI-like_HydComp"/>
</dbReference>
<keyword evidence="11" id="KW-1185">Reference proteome</keyword>
<feature type="transmembrane region" description="Helical" evidence="7">
    <location>
        <begin position="33"/>
        <end position="55"/>
    </location>
</feature>